<evidence type="ECO:0000256" key="1">
    <source>
        <dbReference type="ARBA" id="ARBA00010577"/>
    </source>
</evidence>
<keyword evidence="6" id="KW-0282">Flagellum</keyword>
<comment type="similarity">
    <text evidence="1 5">Belongs to the FlgD family.</text>
</comment>
<proteinExistence type="inferred from homology"/>
<keyword evidence="7" id="KW-1185">Reference proteome</keyword>
<reference evidence="6 7" key="1">
    <citation type="submission" date="2016-12" db="EMBL/GenBank/DDBJ databases">
        <title>Complete genome sequence of Thauera chlorobenzoica, a Betaproteobacterium degrading haloaromatics anaerobically to CO2 and halides.</title>
        <authorList>
            <person name="Goris T."/>
            <person name="Mergelsberg M."/>
            <person name="Boll M."/>
        </authorList>
    </citation>
    <scope>NUCLEOTIDE SEQUENCE [LARGE SCALE GENOMIC DNA]</scope>
    <source>
        <strain evidence="6 7">3CB1</strain>
    </source>
</reference>
<keyword evidence="6" id="KW-0966">Cell projection</keyword>
<organism evidence="6 7">
    <name type="scientific">Thauera chlorobenzoica</name>
    <dbReference type="NCBI Taxonomy" id="96773"/>
    <lineage>
        <taxon>Bacteria</taxon>
        <taxon>Pseudomonadati</taxon>
        <taxon>Pseudomonadota</taxon>
        <taxon>Betaproteobacteria</taxon>
        <taxon>Rhodocyclales</taxon>
        <taxon>Zoogloeaceae</taxon>
        <taxon>Thauera</taxon>
    </lineage>
</organism>
<dbReference type="InterPro" id="IPR025965">
    <property type="entry name" value="FlgD/Vpr_Ig-like"/>
</dbReference>
<keyword evidence="3 5" id="KW-1005">Bacterial flagellum biogenesis</keyword>
<sequence>MSTTIDTSVLSTLNHSATAAARQSAELRDSFMTMLTTQLKNQNPLDPMDNAEMTSQLAQINTVSGIEELNRTLELISTQIEASGMLEAASLIGKGVLVPGDRVLLDHDADGVPASTPFGIELAGPADNLAVSIIDAGGQVVNRYELGAVDAGMETFTWDGLNSQGAAAAPGAYRVQVEALQGDKAVEISTFNYALVGGVVPVGDKGGFLLDLGAIYGQVEFGAVKQIL</sequence>
<accession>A0A1H5WAM7</accession>
<evidence type="ECO:0000256" key="5">
    <source>
        <dbReference type="RuleBase" id="RU362076"/>
    </source>
</evidence>
<dbReference type="STRING" id="96773.Tchl_0359"/>
<dbReference type="RefSeq" id="WP_075146875.1">
    <property type="nucleotide sequence ID" value="NZ_CP018839.1"/>
</dbReference>
<dbReference type="OrthoDB" id="9785233at2"/>
<dbReference type="Gene3D" id="2.30.30.910">
    <property type="match status" value="1"/>
</dbReference>
<protein>
    <recommendedName>
        <fullName evidence="2 5">Basal-body rod modification protein FlgD</fullName>
    </recommendedName>
</protein>
<dbReference type="Pfam" id="PF13861">
    <property type="entry name" value="FLgD_tudor"/>
    <property type="match status" value="1"/>
</dbReference>
<dbReference type="Gene3D" id="2.60.40.4070">
    <property type="match status" value="1"/>
</dbReference>
<comment type="function">
    <text evidence="4 5">Required for flagellar hook formation. May act as a scaffolding protein.</text>
</comment>
<dbReference type="AlphaFoldDB" id="A0A1H5WAM7"/>
<dbReference type="Pfam" id="PF13860">
    <property type="entry name" value="FlgD_ig"/>
    <property type="match status" value="1"/>
</dbReference>
<dbReference type="EMBL" id="CP018839">
    <property type="protein sequence ID" value="APR03231.1"/>
    <property type="molecule type" value="Genomic_DNA"/>
</dbReference>
<dbReference type="InterPro" id="IPR005648">
    <property type="entry name" value="FlgD"/>
</dbReference>
<evidence type="ECO:0000256" key="3">
    <source>
        <dbReference type="ARBA" id="ARBA00022795"/>
    </source>
</evidence>
<keyword evidence="6" id="KW-0969">Cilium</keyword>
<evidence type="ECO:0000256" key="4">
    <source>
        <dbReference type="ARBA" id="ARBA00024746"/>
    </source>
</evidence>
<dbReference type="InterPro" id="IPR025963">
    <property type="entry name" value="FLgD_Tudor"/>
</dbReference>
<name>A0A1H5WAM7_9RHOO</name>
<dbReference type="Proteomes" id="UP000185739">
    <property type="component" value="Chromosome"/>
</dbReference>
<dbReference type="GO" id="GO:0044781">
    <property type="term" value="P:bacterial-type flagellum organization"/>
    <property type="evidence" value="ECO:0007669"/>
    <property type="project" value="UniProtKB-UniRule"/>
</dbReference>
<evidence type="ECO:0000256" key="2">
    <source>
        <dbReference type="ARBA" id="ARBA00016013"/>
    </source>
</evidence>
<gene>
    <name evidence="6" type="ORF">Tchl_0359</name>
</gene>
<evidence type="ECO:0000313" key="6">
    <source>
        <dbReference type="EMBL" id="APR03231.1"/>
    </source>
</evidence>
<dbReference type="KEGG" id="tcl:Tchl_0359"/>
<evidence type="ECO:0000313" key="7">
    <source>
        <dbReference type="Proteomes" id="UP000185739"/>
    </source>
</evidence>
<dbReference type="Pfam" id="PF03963">
    <property type="entry name" value="FlgD"/>
    <property type="match status" value="1"/>
</dbReference>